<reference evidence="1" key="1">
    <citation type="submission" date="2023-06" db="EMBL/GenBank/DDBJ databases">
        <title>Conoideocrella luteorostrata (Hypocreales: Clavicipitaceae), a potential biocontrol fungus for elongate hemlock scale in United States Christmas tree production areas.</title>
        <authorList>
            <person name="Barrett H."/>
            <person name="Lovett B."/>
            <person name="Macias A.M."/>
            <person name="Stajich J.E."/>
            <person name="Kasson M.T."/>
        </authorList>
    </citation>
    <scope>NUCLEOTIDE SEQUENCE</scope>
    <source>
        <strain evidence="1">ARSEF 14590</strain>
    </source>
</reference>
<accession>A0AAJ0CXI7</accession>
<comment type="caution">
    <text evidence="1">The sequence shown here is derived from an EMBL/GenBank/DDBJ whole genome shotgun (WGS) entry which is preliminary data.</text>
</comment>
<organism evidence="1 2">
    <name type="scientific">Conoideocrella luteorostrata</name>
    <dbReference type="NCBI Taxonomy" id="1105319"/>
    <lineage>
        <taxon>Eukaryota</taxon>
        <taxon>Fungi</taxon>
        <taxon>Dikarya</taxon>
        <taxon>Ascomycota</taxon>
        <taxon>Pezizomycotina</taxon>
        <taxon>Sordariomycetes</taxon>
        <taxon>Hypocreomycetidae</taxon>
        <taxon>Hypocreales</taxon>
        <taxon>Clavicipitaceae</taxon>
        <taxon>Conoideocrella</taxon>
    </lineage>
</organism>
<sequence length="255" mass="28753">MPFKSQDLLRYFARSQSVFPHTGNDVGSMEKLSVLSSPLKLPKVKDDCVALTTKEEITLRSTLLMLGLHYSWRTGSLADFEKAFLFHKGELIHRVNAWLEEDPGQTTVDCLKQIAILSISESCAGNYPTAETHLNGLLTVLDMKARTSRQDETLDRLILLAHHFASAVKSRLRTAPSIEDTDQARIWQLSFTVLSENLVALRLIPYYFPRYDRTPKSRIDAHGVISALQRITEAEINRTGETNAHYLHDGDLASE</sequence>
<evidence type="ECO:0000313" key="2">
    <source>
        <dbReference type="Proteomes" id="UP001251528"/>
    </source>
</evidence>
<evidence type="ECO:0000313" key="1">
    <source>
        <dbReference type="EMBL" id="KAK2606222.1"/>
    </source>
</evidence>
<proteinExistence type="predicted"/>
<protein>
    <submittedName>
        <fullName evidence="1">Uncharacterized protein</fullName>
    </submittedName>
</protein>
<name>A0AAJ0CXI7_9HYPO</name>
<keyword evidence="2" id="KW-1185">Reference proteome</keyword>
<dbReference type="Proteomes" id="UP001251528">
    <property type="component" value="Unassembled WGS sequence"/>
</dbReference>
<gene>
    <name evidence="1" type="ORF">QQS21_003393</name>
</gene>
<dbReference type="AlphaFoldDB" id="A0AAJ0CXI7"/>
<dbReference type="EMBL" id="JASWJB010000044">
    <property type="protein sequence ID" value="KAK2606222.1"/>
    <property type="molecule type" value="Genomic_DNA"/>
</dbReference>